<feature type="transmembrane region" description="Helical" evidence="1">
    <location>
        <begin position="54"/>
        <end position="73"/>
    </location>
</feature>
<accession>A0ABY1RFN3</accession>
<proteinExistence type="predicted"/>
<dbReference type="RefSeq" id="WP_086474760.1">
    <property type="nucleotide sequence ID" value="NZ_FXWJ01000005.1"/>
</dbReference>
<protein>
    <submittedName>
        <fullName evidence="2">Uncharacterized protein</fullName>
    </submittedName>
</protein>
<keyword evidence="1" id="KW-1133">Transmembrane helix</keyword>
<feature type="transmembrane region" description="Helical" evidence="1">
    <location>
        <begin position="12"/>
        <end position="34"/>
    </location>
</feature>
<keyword evidence="1" id="KW-0472">Membrane</keyword>
<keyword evidence="3" id="KW-1185">Reference proteome</keyword>
<dbReference type="Proteomes" id="UP000194464">
    <property type="component" value="Unassembled WGS sequence"/>
</dbReference>
<dbReference type="EMBL" id="FXWJ01000005">
    <property type="protein sequence ID" value="SMQ73118.1"/>
    <property type="molecule type" value="Genomic_DNA"/>
</dbReference>
<name>A0ABY1RFN3_9MICO</name>
<reference evidence="2 3" key="1">
    <citation type="submission" date="2017-04" db="EMBL/GenBank/DDBJ databases">
        <authorList>
            <person name="Varghese N."/>
            <person name="Submissions S."/>
        </authorList>
    </citation>
    <scope>NUCLEOTIDE SEQUENCE [LARGE SCALE GENOMIC DNA]</scope>
    <source>
        <strain evidence="2 3">VKM Ac-1784</strain>
    </source>
</reference>
<keyword evidence="1" id="KW-0812">Transmembrane</keyword>
<sequence length="113" mass="12091">MGTVTHALRQPILWVLLAIAAAYVTVVLLFDAFFEGSCQESYPARCPVMELEPAALVVTALLLLGIAAVAGVLTRRPRSRAQAALLLALFAASIVLSVAGFHLSLSPAWEIRY</sequence>
<feature type="transmembrane region" description="Helical" evidence="1">
    <location>
        <begin position="85"/>
        <end position="105"/>
    </location>
</feature>
<evidence type="ECO:0000313" key="3">
    <source>
        <dbReference type="Proteomes" id="UP000194464"/>
    </source>
</evidence>
<evidence type="ECO:0000256" key="1">
    <source>
        <dbReference type="SAM" id="Phobius"/>
    </source>
</evidence>
<organism evidence="2 3">
    <name type="scientific">Plantibacter elymi</name>
    <name type="common">nom. nud.</name>
    <dbReference type="NCBI Taxonomy" id="199708"/>
    <lineage>
        <taxon>Bacteria</taxon>
        <taxon>Bacillati</taxon>
        <taxon>Actinomycetota</taxon>
        <taxon>Actinomycetes</taxon>
        <taxon>Micrococcales</taxon>
        <taxon>Microbacteriaceae</taxon>
        <taxon>Plantibacter</taxon>
    </lineage>
</organism>
<evidence type="ECO:0000313" key="2">
    <source>
        <dbReference type="EMBL" id="SMQ73118.1"/>
    </source>
</evidence>
<comment type="caution">
    <text evidence="2">The sequence shown here is derived from an EMBL/GenBank/DDBJ whole genome shotgun (WGS) entry which is preliminary data.</text>
</comment>
<gene>
    <name evidence="2" type="ORF">SAMN06295909_3104</name>
</gene>